<feature type="domain" description="4Fe-4S ferredoxin-type" evidence="1">
    <location>
        <begin position="158"/>
        <end position="188"/>
    </location>
</feature>
<proteinExistence type="predicted"/>
<reference evidence="2 3" key="1">
    <citation type="submission" date="2024-04" db="EMBL/GenBank/DDBJ databases">
        <title>Defined microbial consortia suppress multidrug-resistant proinflammatory Enterobacteriaceae via ecological control.</title>
        <authorList>
            <person name="Furuichi M."/>
            <person name="Kawaguchi T."/>
            <person name="Pust M."/>
            <person name="Yasuma K."/>
            <person name="Plichta D."/>
            <person name="Hasegawa N."/>
            <person name="Ohya T."/>
            <person name="Bhattarai S."/>
            <person name="Sasajima S."/>
            <person name="Aoto Y."/>
            <person name="Tuganbaev T."/>
            <person name="Yaginuma M."/>
            <person name="Ueda M."/>
            <person name="Okahashi N."/>
            <person name="Amafuji K."/>
            <person name="Kiridooshi Y."/>
            <person name="Sugita K."/>
            <person name="Strazar M."/>
            <person name="Skelly A."/>
            <person name="Suda W."/>
            <person name="Hattori M."/>
            <person name="Nakamoto N."/>
            <person name="Caballero S."/>
            <person name="Norman J."/>
            <person name="Olle B."/>
            <person name="Tanoue T."/>
            <person name="Arita M."/>
            <person name="Bucci V."/>
            <person name="Atarashi K."/>
            <person name="Xavier R."/>
            <person name="Honda K."/>
        </authorList>
    </citation>
    <scope>NUCLEOTIDE SEQUENCE [LARGE SCALE GENOMIC DNA]</scope>
    <source>
        <strain evidence="3">k04-0078-D8-1</strain>
    </source>
</reference>
<gene>
    <name evidence="2" type="ORF">K040078D81_25210</name>
</gene>
<keyword evidence="3" id="KW-1185">Reference proteome</keyword>
<sequence>MKEKIKQLILKNGADVCGVANIDRFDQAPEGFSPLDIYPQCKAVITFGIALPKGLTFVEPRLVYGHYNGFSCTEADRISFQTAKRMEKEFGCFVVPLPSDSPYEYWDSDASCGRGLISMKHAAVLSGIGALGKNSMLLNPRFGNLLTIGALLTDLDLPSDTLCENICIDGCTKCVSACPVQAIENGSVDQKLCRTNTYGKTARGFETVDCNTCRAVCPMRYGKTK</sequence>
<dbReference type="SUPFAM" id="SSF54862">
    <property type="entry name" value="4Fe-4S ferredoxins"/>
    <property type="match status" value="1"/>
</dbReference>
<dbReference type="PANTHER" id="PTHR42827:SF1">
    <property type="entry name" value="IRON-SULFUR CLUSTER-BINDING PROTEIN"/>
    <property type="match status" value="1"/>
</dbReference>
<dbReference type="Proteomes" id="UP001600943">
    <property type="component" value="Unassembled WGS sequence"/>
</dbReference>
<name>A0ABQ0BAC1_9FIRM</name>
<dbReference type="PROSITE" id="PS51379">
    <property type="entry name" value="4FE4S_FER_2"/>
    <property type="match status" value="1"/>
</dbReference>
<dbReference type="RefSeq" id="WP_390405663.1">
    <property type="nucleotide sequence ID" value="NZ_BAABYW010000001.1"/>
</dbReference>
<evidence type="ECO:0000313" key="3">
    <source>
        <dbReference type="Proteomes" id="UP001600943"/>
    </source>
</evidence>
<comment type="caution">
    <text evidence="2">The sequence shown here is derived from an EMBL/GenBank/DDBJ whole genome shotgun (WGS) entry which is preliminary data.</text>
</comment>
<dbReference type="Gene3D" id="3.30.70.20">
    <property type="match status" value="1"/>
</dbReference>
<dbReference type="InterPro" id="IPR017896">
    <property type="entry name" value="4Fe4S_Fe-S-bd"/>
</dbReference>
<evidence type="ECO:0000313" key="2">
    <source>
        <dbReference type="EMBL" id="GAA6408404.1"/>
    </source>
</evidence>
<protein>
    <recommendedName>
        <fullName evidence="1">4Fe-4S ferredoxin-type domain-containing protein</fullName>
    </recommendedName>
</protein>
<evidence type="ECO:0000259" key="1">
    <source>
        <dbReference type="PROSITE" id="PS51379"/>
    </source>
</evidence>
<dbReference type="PANTHER" id="PTHR42827">
    <property type="entry name" value="IRON-SULFUR CLUSTER-BINDING PROTEIN-RELATED"/>
    <property type="match status" value="1"/>
</dbReference>
<dbReference type="EMBL" id="BAABYW010000001">
    <property type="protein sequence ID" value="GAA6408404.1"/>
    <property type="molecule type" value="Genomic_DNA"/>
</dbReference>
<organism evidence="2 3">
    <name type="scientific">Blautia hominis</name>
    <dbReference type="NCBI Taxonomy" id="2025493"/>
    <lineage>
        <taxon>Bacteria</taxon>
        <taxon>Bacillati</taxon>
        <taxon>Bacillota</taxon>
        <taxon>Clostridia</taxon>
        <taxon>Lachnospirales</taxon>
        <taxon>Lachnospiraceae</taxon>
        <taxon>Blautia</taxon>
    </lineage>
</organism>
<accession>A0ABQ0BAC1</accession>